<feature type="signal peptide" evidence="7">
    <location>
        <begin position="1"/>
        <end position="22"/>
    </location>
</feature>
<reference evidence="8 9" key="1">
    <citation type="submission" date="2013-09" db="EMBL/GenBank/DDBJ databases">
        <title>Corchorus capsularis genome sequencing.</title>
        <authorList>
            <person name="Alam M."/>
            <person name="Haque M.S."/>
            <person name="Islam M.S."/>
            <person name="Emdad E.M."/>
            <person name="Islam M.M."/>
            <person name="Ahmed B."/>
            <person name="Halim A."/>
            <person name="Hossen Q.M.M."/>
            <person name="Hossain M.Z."/>
            <person name="Ahmed R."/>
            <person name="Khan M.M."/>
            <person name="Islam R."/>
            <person name="Rashid M.M."/>
            <person name="Khan S.A."/>
            <person name="Rahman M.S."/>
            <person name="Alam M."/>
        </authorList>
    </citation>
    <scope>NUCLEOTIDE SEQUENCE [LARGE SCALE GENOMIC DNA]</scope>
    <source>
        <strain evidence="9">cv. CVL-1</strain>
        <tissue evidence="8">Whole seedling</tissue>
    </source>
</reference>
<comment type="catalytic activity">
    <reaction evidence="1">
        <text>Hydrolysis of terminal, non-reducing beta-D-glucosyl residues with release of beta-D-glucose.</text>
        <dbReference type="EC" id="3.2.1.21"/>
    </reaction>
</comment>
<proteinExistence type="inferred from homology"/>
<evidence type="ECO:0000313" key="9">
    <source>
        <dbReference type="Proteomes" id="UP000188268"/>
    </source>
</evidence>
<name>A0A1R3HC71_COCAP</name>
<evidence type="ECO:0000256" key="6">
    <source>
        <dbReference type="ARBA" id="ARBA00023295"/>
    </source>
</evidence>
<dbReference type="InterPro" id="IPR036962">
    <property type="entry name" value="Glyco_hydro_3_N_sf"/>
</dbReference>
<keyword evidence="4 7" id="KW-0732">Signal</keyword>
<dbReference type="OrthoDB" id="416222at2759"/>
<dbReference type="AlphaFoldDB" id="A0A1R3HC71"/>
<sequence length="194" mass="22696">MARPRIPIFLMGLLLFSCLTNADEYVKYKDPKQPLQARIRDLLKRMTLEEKIGQMTQIDRSVASAEVMHKYFIETIGVVGFFSSAKARYMKYKDPKQPVEVRIQDLLKRMTLEEKVGQMTQIDRKVASADVMKKYFIASAKARYMKYRDPKQPVEVRIQDLLKKMTLEEKIGQMTQIDRRVASAEVMKEYFIGQ</sequence>
<evidence type="ECO:0000256" key="4">
    <source>
        <dbReference type="ARBA" id="ARBA00022729"/>
    </source>
</evidence>
<dbReference type="SUPFAM" id="SSF51445">
    <property type="entry name" value="(Trans)glycosidases"/>
    <property type="match status" value="3"/>
</dbReference>
<keyword evidence="5" id="KW-0378">Hydrolase</keyword>
<evidence type="ECO:0000256" key="3">
    <source>
        <dbReference type="ARBA" id="ARBA00012744"/>
    </source>
</evidence>
<dbReference type="EMBL" id="AWWV01012327">
    <property type="protein sequence ID" value="OMO67932.1"/>
    <property type="molecule type" value="Genomic_DNA"/>
</dbReference>
<dbReference type="EC" id="3.2.1.21" evidence="3"/>
<keyword evidence="9" id="KW-1185">Reference proteome</keyword>
<dbReference type="GO" id="GO:0009251">
    <property type="term" value="P:glucan catabolic process"/>
    <property type="evidence" value="ECO:0007669"/>
    <property type="project" value="TreeGrafter"/>
</dbReference>
<dbReference type="PANTHER" id="PTHR30620:SF16">
    <property type="entry name" value="LYSOSOMAL BETA GLUCOSIDASE"/>
    <property type="match status" value="1"/>
</dbReference>
<evidence type="ECO:0000256" key="5">
    <source>
        <dbReference type="ARBA" id="ARBA00022801"/>
    </source>
</evidence>
<evidence type="ECO:0000256" key="1">
    <source>
        <dbReference type="ARBA" id="ARBA00000448"/>
    </source>
</evidence>
<dbReference type="Gramene" id="OMO67932">
    <property type="protein sequence ID" value="OMO67932"/>
    <property type="gene ID" value="CCACVL1_20192"/>
</dbReference>
<protein>
    <recommendedName>
        <fullName evidence="3">beta-glucosidase</fullName>
        <ecNumber evidence="3">3.2.1.21</ecNumber>
    </recommendedName>
</protein>
<dbReference type="STRING" id="210143.A0A1R3HC71"/>
<dbReference type="Proteomes" id="UP000188268">
    <property type="component" value="Unassembled WGS sequence"/>
</dbReference>
<gene>
    <name evidence="8" type="ORF">CCACVL1_20192</name>
</gene>
<feature type="chain" id="PRO_5012074016" description="beta-glucosidase" evidence="7">
    <location>
        <begin position="23"/>
        <end position="194"/>
    </location>
</feature>
<comment type="similarity">
    <text evidence="2">Belongs to the glycosyl hydrolase 3 family.</text>
</comment>
<keyword evidence="6" id="KW-0326">Glycosidase</keyword>
<organism evidence="8 9">
    <name type="scientific">Corchorus capsularis</name>
    <name type="common">Jute</name>
    <dbReference type="NCBI Taxonomy" id="210143"/>
    <lineage>
        <taxon>Eukaryota</taxon>
        <taxon>Viridiplantae</taxon>
        <taxon>Streptophyta</taxon>
        <taxon>Embryophyta</taxon>
        <taxon>Tracheophyta</taxon>
        <taxon>Spermatophyta</taxon>
        <taxon>Magnoliopsida</taxon>
        <taxon>eudicotyledons</taxon>
        <taxon>Gunneridae</taxon>
        <taxon>Pentapetalae</taxon>
        <taxon>rosids</taxon>
        <taxon>malvids</taxon>
        <taxon>Malvales</taxon>
        <taxon>Malvaceae</taxon>
        <taxon>Grewioideae</taxon>
        <taxon>Apeibeae</taxon>
        <taxon>Corchorus</taxon>
    </lineage>
</organism>
<dbReference type="InterPro" id="IPR017853">
    <property type="entry name" value="GH"/>
</dbReference>
<evidence type="ECO:0000313" key="8">
    <source>
        <dbReference type="EMBL" id="OMO67932.1"/>
    </source>
</evidence>
<dbReference type="InterPro" id="IPR051915">
    <property type="entry name" value="Cellulose_Degrad_GH3"/>
</dbReference>
<dbReference type="PROSITE" id="PS51257">
    <property type="entry name" value="PROKAR_LIPOPROTEIN"/>
    <property type="match status" value="1"/>
</dbReference>
<dbReference type="PANTHER" id="PTHR30620">
    <property type="entry name" value="PERIPLASMIC BETA-GLUCOSIDASE-RELATED"/>
    <property type="match status" value="1"/>
</dbReference>
<evidence type="ECO:0000256" key="7">
    <source>
        <dbReference type="SAM" id="SignalP"/>
    </source>
</evidence>
<dbReference type="Gene3D" id="3.20.20.300">
    <property type="entry name" value="Glycoside hydrolase, family 3, N-terminal domain"/>
    <property type="match status" value="3"/>
</dbReference>
<evidence type="ECO:0000256" key="2">
    <source>
        <dbReference type="ARBA" id="ARBA00005336"/>
    </source>
</evidence>
<accession>A0A1R3HC71</accession>
<comment type="caution">
    <text evidence="8">The sequence shown here is derived from an EMBL/GenBank/DDBJ whole genome shotgun (WGS) entry which is preliminary data.</text>
</comment>
<dbReference type="GO" id="GO:0008422">
    <property type="term" value="F:beta-glucosidase activity"/>
    <property type="evidence" value="ECO:0007669"/>
    <property type="project" value="UniProtKB-EC"/>
</dbReference>